<dbReference type="GO" id="GO:0031267">
    <property type="term" value="F:small GTPase binding"/>
    <property type="evidence" value="ECO:0007669"/>
    <property type="project" value="InterPro"/>
</dbReference>
<keyword evidence="6" id="KW-0832">Ubl conjugation</keyword>
<dbReference type="PROSITE" id="PS50909">
    <property type="entry name" value="GAT"/>
    <property type="match status" value="1"/>
</dbReference>
<dbReference type="OMA" id="NCCKEKK"/>
<dbReference type="PANTHER" id="PTHR45905:SF6">
    <property type="entry name" value="ADP-RIBOSYLATION FACTOR-BINDING PROTEIN GGA3"/>
    <property type="match status" value="1"/>
</dbReference>
<dbReference type="InterPro" id="IPR027422">
    <property type="entry name" value="GGA1-3"/>
</dbReference>
<evidence type="ECO:0000259" key="14">
    <source>
        <dbReference type="PROSITE" id="PS50909"/>
    </source>
</evidence>
<dbReference type="AlphaFoldDB" id="H3CS43"/>
<comment type="similarity">
    <text evidence="3">Belongs to the GGA protein family.</text>
</comment>
<dbReference type="STRING" id="99883.ENSTNIP00000011077"/>
<feature type="region of interest" description="Disordered" evidence="11">
    <location>
        <begin position="298"/>
        <end position="337"/>
    </location>
</feature>
<keyword evidence="16" id="KW-1185">Reference proteome</keyword>
<dbReference type="InParanoid" id="H3CS43"/>
<evidence type="ECO:0000256" key="11">
    <source>
        <dbReference type="SAM" id="MobiDB-lite"/>
    </source>
</evidence>
<dbReference type="PROSITE" id="PS50179">
    <property type="entry name" value="VHS"/>
    <property type="match status" value="1"/>
</dbReference>
<dbReference type="Pfam" id="PF02883">
    <property type="entry name" value="Alpha_adaptinC2"/>
    <property type="match status" value="1"/>
</dbReference>
<keyword evidence="4" id="KW-0813">Transport</keyword>
<dbReference type="InterPro" id="IPR008942">
    <property type="entry name" value="ENTH_VHS"/>
</dbReference>
<comment type="subcellular location">
    <subcellularLocation>
        <location evidence="2">Early endosome membrane</location>
        <topology evidence="2">Peripheral membrane protein</topology>
    </subcellularLocation>
    <subcellularLocation>
        <location evidence="1">Golgi apparatus</location>
        <location evidence="1">trans-Golgi network membrane</location>
        <topology evidence="1">Peripheral membrane protein</topology>
    </subcellularLocation>
</comment>
<dbReference type="InterPro" id="IPR013041">
    <property type="entry name" value="Clathrin_app_Ig-like_sf"/>
</dbReference>
<dbReference type="InterPro" id="IPR004152">
    <property type="entry name" value="GAT_dom"/>
</dbReference>
<proteinExistence type="inferred from homology"/>
<evidence type="ECO:0000256" key="10">
    <source>
        <dbReference type="SAM" id="Coils"/>
    </source>
</evidence>
<evidence type="ECO:0000256" key="6">
    <source>
        <dbReference type="ARBA" id="ARBA00022843"/>
    </source>
</evidence>
<dbReference type="GO" id="GO:0043130">
    <property type="term" value="F:ubiquitin binding"/>
    <property type="evidence" value="ECO:0007669"/>
    <property type="project" value="InterPro"/>
</dbReference>
<dbReference type="Pfam" id="PF18308">
    <property type="entry name" value="GGA_N-GAT"/>
    <property type="match status" value="1"/>
</dbReference>
<evidence type="ECO:0000256" key="4">
    <source>
        <dbReference type="ARBA" id="ARBA00022448"/>
    </source>
</evidence>
<evidence type="ECO:0000259" key="12">
    <source>
        <dbReference type="PROSITE" id="PS50179"/>
    </source>
</evidence>
<dbReference type="SUPFAM" id="SSF89009">
    <property type="entry name" value="GAT-like domain"/>
    <property type="match status" value="1"/>
</dbReference>
<dbReference type="Gene3D" id="1.20.5.170">
    <property type="match status" value="1"/>
</dbReference>
<dbReference type="Pfam" id="PF03127">
    <property type="entry name" value="GAT"/>
    <property type="match status" value="1"/>
</dbReference>
<dbReference type="Gene3D" id="1.20.58.160">
    <property type="match status" value="1"/>
</dbReference>
<dbReference type="InterPro" id="IPR041198">
    <property type="entry name" value="GGA_N-GAT"/>
</dbReference>
<name>H3CS43_TETNG</name>
<keyword evidence="5" id="KW-0967">Endosome</keyword>
<dbReference type="GeneTree" id="ENSGT00940000159613"/>
<evidence type="ECO:0000313" key="16">
    <source>
        <dbReference type="Proteomes" id="UP000007303"/>
    </source>
</evidence>
<accession>H3CS43</accession>
<dbReference type="InterPro" id="IPR008153">
    <property type="entry name" value="GAE_dom"/>
</dbReference>
<dbReference type="SMART" id="SM00809">
    <property type="entry name" value="Alpha_adaptinC2"/>
    <property type="match status" value="1"/>
</dbReference>
<evidence type="ECO:0008006" key="17">
    <source>
        <dbReference type="Google" id="ProtNLM"/>
    </source>
</evidence>
<dbReference type="PROSITE" id="PS50180">
    <property type="entry name" value="GAE"/>
    <property type="match status" value="1"/>
</dbReference>
<evidence type="ECO:0000256" key="8">
    <source>
        <dbReference type="ARBA" id="ARBA00023034"/>
    </source>
</evidence>
<keyword evidence="9" id="KW-0472">Membrane</keyword>
<dbReference type="SMART" id="SM00288">
    <property type="entry name" value="VHS"/>
    <property type="match status" value="1"/>
</dbReference>
<dbReference type="GO" id="GO:0034394">
    <property type="term" value="P:protein localization to cell surface"/>
    <property type="evidence" value="ECO:0007669"/>
    <property type="project" value="TreeGrafter"/>
</dbReference>
<dbReference type="GO" id="GO:0006893">
    <property type="term" value="P:Golgi to plasma membrane transport"/>
    <property type="evidence" value="ECO:0007669"/>
    <property type="project" value="TreeGrafter"/>
</dbReference>
<feature type="compositionally biased region" description="Polar residues" evidence="11">
    <location>
        <begin position="413"/>
        <end position="426"/>
    </location>
</feature>
<reference evidence="15" key="3">
    <citation type="submission" date="2025-09" db="UniProtKB">
        <authorList>
            <consortium name="Ensembl"/>
        </authorList>
    </citation>
    <scope>IDENTIFICATION</scope>
</reference>
<dbReference type="Gene3D" id="2.60.40.1230">
    <property type="match status" value="1"/>
</dbReference>
<reference evidence="15" key="2">
    <citation type="submission" date="2025-08" db="UniProtKB">
        <authorList>
            <consortium name="Ensembl"/>
        </authorList>
    </citation>
    <scope>IDENTIFICATION</scope>
</reference>
<dbReference type="GO" id="GO:0006886">
    <property type="term" value="P:intracellular protein transport"/>
    <property type="evidence" value="ECO:0007669"/>
    <property type="project" value="InterPro"/>
</dbReference>
<evidence type="ECO:0000256" key="3">
    <source>
        <dbReference type="ARBA" id="ARBA00008099"/>
    </source>
</evidence>
<evidence type="ECO:0000256" key="9">
    <source>
        <dbReference type="ARBA" id="ARBA00023136"/>
    </source>
</evidence>
<evidence type="ECO:0000259" key="13">
    <source>
        <dbReference type="PROSITE" id="PS50180"/>
    </source>
</evidence>
<dbReference type="GO" id="GO:0035091">
    <property type="term" value="F:phosphatidylinositol binding"/>
    <property type="evidence" value="ECO:0007669"/>
    <property type="project" value="InterPro"/>
</dbReference>
<sequence>MATVDSQHTLESLLCQITNPANQEERWDCIQSFYQLVNQNTDGPQAAVHLLANKIQSPQEKEALQALTLLEACMNNCGKRFQTEVAKFRFLNELIKVLSPKYFGAWTPQAVKDRVTEVLYGWTLWLKDQPKIKEAYSMLKKQGIVEEDPKLPHQLIMAPPPQRTTQSVFDQEDKATLLARLLKSNRPEDLETANRLIKSTLKEEQERAEKASKRESTLTEVERNTSELKELLDQHKIHGTQSEMSDDVKQILYERCDRMRPTLFRLASETMDDDSALTQILEANDKLTLVVNAFKEQVGKNARRERSPSEEDKAVKSNGRVVPRGTRSPQAPRSPREIKSYHLIDFSALDSPDEHRNSESQTPVFLPLTDGHLDFNGLGCSTSTHHFSVLLTLTSMLAKLAVLCSELQTLKTRSADSPKTPQSHITRNYYRSLPPSPSKLQREDVEVLASLAETSCPSPDLKDAFVPLESISSSHLKPVTLFDRCGIHVSLHFAACPPSRPDVAVLVVSMVNTSALPVKDFLFQAAVPKTMSVKLQPASGTRLDAYNPLLPPASISQVLLLANPQERRMRLRYRLALTHGEQPLQETAEINSLPDWAAL</sequence>
<feature type="domain" description="VHS" evidence="12">
    <location>
        <begin position="17"/>
        <end position="147"/>
    </location>
</feature>
<dbReference type="Proteomes" id="UP000007303">
    <property type="component" value="Unassembled WGS sequence"/>
</dbReference>
<feature type="coiled-coil region" evidence="10">
    <location>
        <begin position="194"/>
        <end position="221"/>
    </location>
</feature>
<evidence type="ECO:0000256" key="5">
    <source>
        <dbReference type="ARBA" id="ARBA00022753"/>
    </source>
</evidence>
<dbReference type="GO" id="GO:0031901">
    <property type="term" value="C:early endosome membrane"/>
    <property type="evidence" value="ECO:0007669"/>
    <property type="project" value="UniProtKB-SubCell"/>
</dbReference>
<dbReference type="InterPro" id="IPR038425">
    <property type="entry name" value="GAT_sf"/>
</dbReference>
<feature type="domain" description="GAE" evidence="13">
    <location>
        <begin position="474"/>
        <end position="594"/>
    </location>
</feature>
<feature type="region of interest" description="Disordered" evidence="11">
    <location>
        <begin position="413"/>
        <end position="436"/>
    </location>
</feature>
<dbReference type="SUPFAM" id="SSF48464">
    <property type="entry name" value="ENTH/VHS domain"/>
    <property type="match status" value="1"/>
</dbReference>
<keyword evidence="10" id="KW-0175">Coiled coil</keyword>
<evidence type="ECO:0000256" key="1">
    <source>
        <dbReference type="ARBA" id="ARBA00004150"/>
    </source>
</evidence>
<dbReference type="CDD" id="cd03567">
    <property type="entry name" value="VHS_GGA_metazoan"/>
    <property type="match status" value="1"/>
</dbReference>
<protein>
    <recommendedName>
        <fullName evidence="17">Golgi-associated, gamma adaptin ear containing, ARF binding protein 2</fullName>
    </recommendedName>
</protein>
<dbReference type="Gene3D" id="1.25.40.90">
    <property type="match status" value="1"/>
</dbReference>
<dbReference type="InterPro" id="IPR002014">
    <property type="entry name" value="VHS_dom"/>
</dbReference>
<organism evidence="15 16">
    <name type="scientific">Tetraodon nigroviridis</name>
    <name type="common">Spotted green pufferfish</name>
    <name type="synonym">Chelonodon nigroviridis</name>
    <dbReference type="NCBI Taxonomy" id="99883"/>
    <lineage>
        <taxon>Eukaryota</taxon>
        <taxon>Metazoa</taxon>
        <taxon>Chordata</taxon>
        <taxon>Craniata</taxon>
        <taxon>Vertebrata</taxon>
        <taxon>Euteleostomi</taxon>
        <taxon>Actinopterygii</taxon>
        <taxon>Neopterygii</taxon>
        <taxon>Teleostei</taxon>
        <taxon>Neoteleostei</taxon>
        <taxon>Acanthomorphata</taxon>
        <taxon>Eupercaria</taxon>
        <taxon>Tetraodontiformes</taxon>
        <taxon>Tetradontoidea</taxon>
        <taxon>Tetraodontidae</taxon>
        <taxon>Tetraodon</taxon>
    </lineage>
</organism>
<feature type="compositionally biased region" description="Basic and acidic residues" evidence="11">
    <location>
        <begin position="302"/>
        <end position="315"/>
    </location>
</feature>
<dbReference type="HOGENOM" id="CLU_015010_0_0_1"/>
<dbReference type="InterPro" id="IPR008152">
    <property type="entry name" value="Clathrin_a/b/g-adaptin_app_Ig"/>
</dbReference>
<dbReference type="PANTHER" id="PTHR45905">
    <property type="entry name" value="GOLGI-LOCALIZED, GAMMA-ADAPTIN EAR CONTAINING, ARF BINDING PROTEIN"/>
    <property type="match status" value="1"/>
</dbReference>
<evidence type="ECO:0000256" key="2">
    <source>
        <dbReference type="ARBA" id="ARBA00004220"/>
    </source>
</evidence>
<reference evidence="16" key="1">
    <citation type="journal article" date="2004" name="Nature">
        <title>Genome duplication in the teleost fish Tetraodon nigroviridis reveals the early vertebrate proto-karyotype.</title>
        <authorList>
            <person name="Jaillon O."/>
            <person name="Aury J.-M."/>
            <person name="Brunet F."/>
            <person name="Petit J.-L."/>
            <person name="Stange-Thomann N."/>
            <person name="Mauceli E."/>
            <person name="Bouneau L."/>
            <person name="Fischer C."/>
            <person name="Ozouf-Costaz C."/>
            <person name="Bernot A."/>
            <person name="Nicaud S."/>
            <person name="Jaffe D."/>
            <person name="Fisher S."/>
            <person name="Lutfalla G."/>
            <person name="Dossat C."/>
            <person name="Segurens B."/>
            <person name="Dasilva C."/>
            <person name="Salanoubat M."/>
            <person name="Levy M."/>
            <person name="Boudet N."/>
            <person name="Castellano S."/>
            <person name="Anthouard V."/>
            <person name="Jubin C."/>
            <person name="Castelli V."/>
            <person name="Katinka M."/>
            <person name="Vacherie B."/>
            <person name="Biemont C."/>
            <person name="Skalli Z."/>
            <person name="Cattolico L."/>
            <person name="Poulain J."/>
            <person name="De Berardinis V."/>
            <person name="Cruaud C."/>
            <person name="Duprat S."/>
            <person name="Brottier P."/>
            <person name="Coutanceau J.-P."/>
            <person name="Gouzy J."/>
            <person name="Parra G."/>
            <person name="Lardier G."/>
            <person name="Chapple C."/>
            <person name="McKernan K.J."/>
            <person name="McEwan P."/>
            <person name="Bosak S."/>
            <person name="Kellis M."/>
            <person name="Volff J.-N."/>
            <person name="Guigo R."/>
            <person name="Zody M.C."/>
            <person name="Mesirov J."/>
            <person name="Lindblad-Toh K."/>
            <person name="Birren B."/>
            <person name="Nusbaum C."/>
            <person name="Kahn D."/>
            <person name="Robinson-Rechavi M."/>
            <person name="Laudet V."/>
            <person name="Schachter V."/>
            <person name="Quetier F."/>
            <person name="Saurin W."/>
            <person name="Scarpelli C."/>
            <person name="Wincker P."/>
            <person name="Lander E.S."/>
            <person name="Weissenbach J."/>
            <person name="Roest Crollius H."/>
        </authorList>
    </citation>
    <scope>NUCLEOTIDE SEQUENCE [LARGE SCALE GENOMIC DNA]</scope>
</reference>
<feature type="domain" description="GAT" evidence="14">
    <location>
        <begin position="171"/>
        <end position="299"/>
    </location>
</feature>
<keyword evidence="7" id="KW-0653">Protein transport</keyword>
<dbReference type="Ensembl" id="ENSTNIT00000011259.1">
    <property type="protein sequence ID" value="ENSTNIP00000011077.1"/>
    <property type="gene ID" value="ENSTNIG00000008247.1"/>
</dbReference>
<evidence type="ECO:0000256" key="7">
    <source>
        <dbReference type="ARBA" id="ARBA00022927"/>
    </source>
</evidence>
<dbReference type="Pfam" id="PF00790">
    <property type="entry name" value="VHS"/>
    <property type="match status" value="1"/>
</dbReference>
<keyword evidence="8" id="KW-0333">Golgi apparatus</keyword>
<dbReference type="GO" id="GO:0005802">
    <property type="term" value="C:trans-Golgi network"/>
    <property type="evidence" value="ECO:0007669"/>
    <property type="project" value="InterPro"/>
</dbReference>
<dbReference type="SUPFAM" id="SSF49348">
    <property type="entry name" value="Clathrin adaptor appendage domain"/>
    <property type="match status" value="1"/>
</dbReference>
<evidence type="ECO:0000313" key="15">
    <source>
        <dbReference type="Ensembl" id="ENSTNIP00000011077.1"/>
    </source>
</evidence>